<comment type="similarity">
    <text evidence="6">Belongs to the ABC-4 integral membrane protein family.</text>
</comment>
<feature type="region of interest" description="Disordered" evidence="7">
    <location>
        <begin position="478"/>
        <end position="512"/>
    </location>
</feature>
<dbReference type="GO" id="GO:0005886">
    <property type="term" value="C:plasma membrane"/>
    <property type="evidence" value="ECO:0007669"/>
    <property type="project" value="UniProtKB-SubCell"/>
</dbReference>
<dbReference type="AlphaFoldDB" id="A0AAJ2HBL6"/>
<evidence type="ECO:0000256" key="5">
    <source>
        <dbReference type="ARBA" id="ARBA00023136"/>
    </source>
</evidence>
<dbReference type="PANTHER" id="PTHR30572">
    <property type="entry name" value="MEMBRANE COMPONENT OF TRANSPORTER-RELATED"/>
    <property type="match status" value="1"/>
</dbReference>
<gene>
    <name evidence="10" type="ORF">KZC50_02465</name>
</gene>
<evidence type="ECO:0000256" key="8">
    <source>
        <dbReference type="SAM" id="Phobius"/>
    </source>
</evidence>
<dbReference type="InterPro" id="IPR003838">
    <property type="entry name" value="ABC3_permease_C"/>
</dbReference>
<proteinExistence type="inferred from homology"/>
<keyword evidence="4 8" id="KW-1133">Transmembrane helix</keyword>
<evidence type="ECO:0000313" key="10">
    <source>
        <dbReference type="EMBL" id="MDS0244472.1"/>
    </source>
</evidence>
<feature type="transmembrane region" description="Helical" evidence="8">
    <location>
        <begin position="296"/>
        <end position="314"/>
    </location>
</feature>
<feature type="transmembrane region" description="Helical" evidence="8">
    <location>
        <begin position="241"/>
        <end position="266"/>
    </location>
</feature>
<feature type="transmembrane region" description="Helical" evidence="8">
    <location>
        <begin position="60"/>
        <end position="93"/>
    </location>
</feature>
<evidence type="ECO:0000256" key="6">
    <source>
        <dbReference type="ARBA" id="ARBA00038076"/>
    </source>
</evidence>
<dbReference type="InterPro" id="IPR050250">
    <property type="entry name" value="Macrolide_Exporter_MacB"/>
</dbReference>
<sequence length="512" mass="52659">MRRLRRSAPVSAGIRESRGTGASILVAAISTAFGVVLLSATGYLAAVLRADPYLGESDTLALVLGILSALLLGVALYVAAIVTANTFATVVAGRTRRIALLRLIGASARSQRSEIGRQGLSAGLWGALIGLAAGIGIAALGIIAAETFLGVPSVDYPVVQPVLVLPAIAVTLTTWAAAWAGSRRVLTVTPLQALGGAVEQPYREARGSRARTVGALVLLGCGVVLLAGGILVGFVTPFGVVVAFFGGVLSFSGLAGASTLFMPPLLRAVGRLFGRSAMARLAAENALRHPERSSRMTIGVVMGVALVTMFGVAGETTKSVIAASGEGEAPAELTTLLDTFSGIMMGLVAVAAVIAAVGLVNLLTLGILQRRRELGLLRALGVTDRQVRRLVLLEAAHVTVTATVTGLVLGILYGWVAAQSLFGAIPMPPAWSTPTFVLPAVPWGPVAVIVVATAVLTLLAAVAPTRLATNVTPVEALREDGGAPASREKQRPRGIRRYRRRGARTALSPAGR</sequence>
<feature type="transmembrane region" description="Helical" evidence="8">
    <location>
        <begin position="390"/>
        <end position="416"/>
    </location>
</feature>
<feature type="compositionally biased region" description="Basic residues" evidence="7">
    <location>
        <begin position="492"/>
        <end position="503"/>
    </location>
</feature>
<keyword evidence="2" id="KW-1003">Cell membrane</keyword>
<comment type="subcellular location">
    <subcellularLocation>
        <location evidence="1">Cell membrane</location>
        <topology evidence="1">Multi-pass membrane protein</topology>
    </subcellularLocation>
</comment>
<feature type="transmembrane region" description="Helical" evidence="8">
    <location>
        <begin position="21"/>
        <end position="48"/>
    </location>
</feature>
<name>A0AAJ2HBL6_9MICO</name>
<feature type="transmembrane region" description="Helical" evidence="8">
    <location>
        <begin position="213"/>
        <end position="235"/>
    </location>
</feature>
<feature type="transmembrane region" description="Helical" evidence="8">
    <location>
        <begin position="163"/>
        <end position="181"/>
    </location>
</feature>
<dbReference type="PANTHER" id="PTHR30572:SF4">
    <property type="entry name" value="ABC TRANSPORTER PERMEASE YTRF"/>
    <property type="match status" value="1"/>
</dbReference>
<accession>A0AAJ2HBL6</accession>
<dbReference type="Proteomes" id="UP001183582">
    <property type="component" value="Unassembled WGS sequence"/>
</dbReference>
<dbReference type="Pfam" id="PF02687">
    <property type="entry name" value="FtsX"/>
    <property type="match status" value="2"/>
</dbReference>
<feature type="compositionally biased region" description="Basic and acidic residues" evidence="7">
    <location>
        <begin position="478"/>
        <end position="491"/>
    </location>
</feature>
<keyword evidence="3 8" id="KW-0812">Transmembrane</keyword>
<evidence type="ECO:0000256" key="2">
    <source>
        <dbReference type="ARBA" id="ARBA00022475"/>
    </source>
</evidence>
<evidence type="ECO:0000256" key="3">
    <source>
        <dbReference type="ARBA" id="ARBA00022692"/>
    </source>
</evidence>
<dbReference type="EMBL" id="JAHWXH010000001">
    <property type="protein sequence ID" value="MDS0244472.1"/>
    <property type="molecule type" value="Genomic_DNA"/>
</dbReference>
<comment type="caution">
    <text evidence="10">The sequence shown here is derived from an EMBL/GenBank/DDBJ whole genome shotgun (WGS) entry which is preliminary data.</text>
</comment>
<feature type="domain" description="ABC3 transporter permease C-terminal" evidence="9">
    <location>
        <begin position="70"/>
        <end position="187"/>
    </location>
</feature>
<feature type="transmembrane region" description="Helical" evidence="8">
    <location>
        <begin position="436"/>
        <end position="462"/>
    </location>
</feature>
<evidence type="ECO:0000256" key="1">
    <source>
        <dbReference type="ARBA" id="ARBA00004651"/>
    </source>
</evidence>
<feature type="domain" description="ABC3 transporter permease C-terminal" evidence="9">
    <location>
        <begin position="347"/>
        <end position="472"/>
    </location>
</feature>
<organism evidence="10 11">
    <name type="scientific">Microbacterium aurantiacum</name>
    <dbReference type="NCBI Taxonomy" id="162393"/>
    <lineage>
        <taxon>Bacteria</taxon>
        <taxon>Bacillati</taxon>
        <taxon>Actinomycetota</taxon>
        <taxon>Actinomycetes</taxon>
        <taxon>Micrococcales</taxon>
        <taxon>Microbacteriaceae</taxon>
        <taxon>Microbacterium</taxon>
    </lineage>
</organism>
<feature type="transmembrane region" description="Helical" evidence="8">
    <location>
        <begin position="343"/>
        <end position="369"/>
    </location>
</feature>
<evidence type="ECO:0000313" key="11">
    <source>
        <dbReference type="Proteomes" id="UP001183582"/>
    </source>
</evidence>
<evidence type="ECO:0000256" key="4">
    <source>
        <dbReference type="ARBA" id="ARBA00022989"/>
    </source>
</evidence>
<dbReference type="GO" id="GO:0022857">
    <property type="term" value="F:transmembrane transporter activity"/>
    <property type="evidence" value="ECO:0007669"/>
    <property type="project" value="TreeGrafter"/>
</dbReference>
<evidence type="ECO:0000259" key="9">
    <source>
        <dbReference type="Pfam" id="PF02687"/>
    </source>
</evidence>
<reference evidence="10 11" key="1">
    <citation type="submission" date="2021-06" db="EMBL/GenBank/DDBJ databases">
        <title>Genome-based taxonomic framework of Microbacterium strains isolated from marine environment, the description of four new species and reclassification of four preexisting species.</title>
        <authorList>
            <person name="Lee S.D."/>
            <person name="Kim S.-M."/>
            <person name="Byeon Y.-S."/>
            <person name="Yang H.L."/>
            <person name="Kim I.S."/>
        </authorList>
    </citation>
    <scope>NUCLEOTIDE SEQUENCE [LARGE SCALE GENOMIC DNA]</scope>
    <source>
        <strain evidence="10 11">KACC 20514</strain>
    </source>
</reference>
<keyword evidence="5 8" id="KW-0472">Membrane</keyword>
<feature type="transmembrane region" description="Helical" evidence="8">
    <location>
        <begin position="122"/>
        <end position="143"/>
    </location>
</feature>
<protein>
    <submittedName>
        <fullName evidence="10">ABC transporter permease</fullName>
    </submittedName>
</protein>
<evidence type="ECO:0000256" key="7">
    <source>
        <dbReference type="SAM" id="MobiDB-lite"/>
    </source>
</evidence>